<name>A0ABN7UV87_GIGMA</name>
<reference evidence="1 2" key="1">
    <citation type="submission" date="2021-06" db="EMBL/GenBank/DDBJ databases">
        <authorList>
            <person name="Kallberg Y."/>
            <person name="Tangrot J."/>
            <person name="Rosling A."/>
        </authorList>
    </citation>
    <scope>NUCLEOTIDE SEQUENCE [LARGE SCALE GENOMIC DNA]</scope>
    <source>
        <strain evidence="1 2">120-4 pot B 10/14</strain>
    </source>
</reference>
<evidence type="ECO:0000313" key="1">
    <source>
        <dbReference type="EMBL" id="CAG8683241.1"/>
    </source>
</evidence>
<comment type="caution">
    <text evidence="1">The sequence shown here is derived from an EMBL/GenBank/DDBJ whole genome shotgun (WGS) entry which is preliminary data.</text>
</comment>
<dbReference type="Proteomes" id="UP000789901">
    <property type="component" value="Unassembled WGS sequence"/>
</dbReference>
<dbReference type="EMBL" id="CAJVQB010006398">
    <property type="protein sequence ID" value="CAG8683241.1"/>
    <property type="molecule type" value="Genomic_DNA"/>
</dbReference>
<evidence type="ECO:0000313" key="2">
    <source>
        <dbReference type="Proteomes" id="UP000789901"/>
    </source>
</evidence>
<sequence length="67" mass="7405">MEETTILADKSSGSQSLKLSLFLQSIKSKKAKEIDQEYLSGTITMKSNYTLPHKDALSGTILDKEIV</sequence>
<organism evidence="1 2">
    <name type="scientific">Gigaspora margarita</name>
    <dbReference type="NCBI Taxonomy" id="4874"/>
    <lineage>
        <taxon>Eukaryota</taxon>
        <taxon>Fungi</taxon>
        <taxon>Fungi incertae sedis</taxon>
        <taxon>Mucoromycota</taxon>
        <taxon>Glomeromycotina</taxon>
        <taxon>Glomeromycetes</taxon>
        <taxon>Diversisporales</taxon>
        <taxon>Gigasporaceae</taxon>
        <taxon>Gigaspora</taxon>
    </lineage>
</organism>
<proteinExistence type="predicted"/>
<keyword evidence="2" id="KW-1185">Reference proteome</keyword>
<protein>
    <submittedName>
        <fullName evidence="1">11227_t:CDS:1</fullName>
    </submittedName>
</protein>
<gene>
    <name evidence="1" type="ORF">GMARGA_LOCUS11093</name>
</gene>
<accession>A0ABN7UV87</accession>